<protein>
    <submittedName>
        <fullName evidence="1">Uncharacterized protein</fullName>
    </submittedName>
</protein>
<accession>A0A926EDD7</accession>
<proteinExistence type="predicted"/>
<dbReference type="EMBL" id="JACRTC010000001">
    <property type="protein sequence ID" value="MBC8569697.1"/>
    <property type="molecule type" value="Genomic_DNA"/>
</dbReference>
<dbReference type="Gene3D" id="3.30.70.120">
    <property type="match status" value="1"/>
</dbReference>
<comment type="caution">
    <text evidence="1">The sequence shown here is derived from an EMBL/GenBank/DDBJ whole genome shotgun (WGS) entry which is preliminary data.</text>
</comment>
<dbReference type="Proteomes" id="UP000660861">
    <property type="component" value="Unassembled WGS sequence"/>
</dbReference>
<dbReference type="InterPro" id="IPR011322">
    <property type="entry name" value="N-reg_PII-like_a/b"/>
</dbReference>
<evidence type="ECO:0000313" key="2">
    <source>
        <dbReference type="Proteomes" id="UP000660861"/>
    </source>
</evidence>
<sequence length="112" mass="12287">MKLLVLILNKVEMLEPLLARFTDLQINGATILNSTGMARALSDYMDDSFLGSLRAILDPDRDENKTILTVLKDEQVESAIGAIEEVVGDLSEPDTGIVFTLPVDFIKGVHLD</sequence>
<dbReference type="SUPFAM" id="SSF54913">
    <property type="entry name" value="GlnB-like"/>
    <property type="match status" value="1"/>
</dbReference>
<organism evidence="1 2">
    <name type="scientific">Zongyangia hominis</name>
    <dbReference type="NCBI Taxonomy" id="2763677"/>
    <lineage>
        <taxon>Bacteria</taxon>
        <taxon>Bacillati</taxon>
        <taxon>Bacillota</taxon>
        <taxon>Clostridia</taxon>
        <taxon>Eubacteriales</taxon>
        <taxon>Oscillospiraceae</taxon>
        <taxon>Zongyangia</taxon>
    </lineage>
</organism>
<dbReference type="AlphaFoldDB" id="A0A926EDD7"/>
<dbReference type="RefSeq" id="WP_262396792.1">
    <property type="nucleotide sequence ID" value="NZ_JACRTC010000001.1"/>
</dbReference>
<name>A0A926EDD7_9FIRM</name>
<gene>
    <name evidence="1" type="ORF">H8709_02515</name>
</gene>
<evidence type="ECO:0000313" key="1">
    <source>
        <dbReference type="EMBL" id="MBC8569697.1"/>
    </source>
</evidence>
<dbReference type="InterPro" id="IPR015867">
    <property type="entry name" value="N-reg_PII/ATP_PRibTrfase_C"/>
</dbReference>
<keyword evidence="2" id="KW-1185">Reference proteome</keyword>
<reference evidence="1" key="1">
    <citation type="submission" date="2020-08" db="EMBL/GenBank/DDBJ databases">
        <title>Genome public.</title>
        <authorList>
            <person name="Liu C."/>
            <person name="Sun Q."/>
        </authorList>
    </citation>
    <scope>NUCLEOTIDE SEQUENCE</scope>
    <source>
        <strain evidence="1">NSJ-54</strain>
    </source>
</reference>